<feature type="domain" description="DUF835" evidence="1">
    <location>
        <begin position="40"/>
        <end position="147"/>
    </location>
</feature>
<dbReference type="GeneID" id="27134477"/>
<accession>A0A0X1KIQ7</accession>
<dbReference type="Pfam" id="PF05763">
    <property type="entry name" value="DUF835"/>
    <property type="match status" value="1"/>
</dbReference>
<dbReference type="PATRIC" id="fig|1432656.3.peg.441"/>
<dbReference type="RefSeq" id="WP_062370619.1">
    <property type="nucleotide sequence ID" value="NZ_CP007140.1"/>
</dbReference>
<dbReference type="Proteomes" id="UP000062043">
    <property type="component" value="Chromosome"/>
</dbReference>
<dbReference type="AlphaFoldDB" id="A0A0X1KIQ7"/>
<organism evidence="2 3">
    <name type="scientific">Thermococcus guaymasensis DSM 11113</name>
    <dbReference type="NCBI Taxonomy" id="1432656"/>
    <lineage>
        <taxon>Archaea</taxon>
        <taxon>Methanobacteriati</taxon>
        <taxon>Methanobacteriota</taxon>
        <taxon>Thermococci</taxon>
        <taxon>Thermococcales</taxon>
        <taxon>Thermococcaceae</taxon>
        <taxon>Thermococcus</taxon>
    </lineage>
</organism>
<protein>
    <recommendedName>
        <fullName evidence="1">DUF835 domain-containing protein</fullName>
    </recommendedName>
</protein>
<evidence type="ECO:0000259" key="1">
    <source>
        <dbReference type="Pfam" id="PF05763"/>
    </source>
</evidence>
<proteinExistence type="predicted"/>
<evidence type="ECO:0000313" key="3">
    <source>
        <dbReference type="Proteomes" id="UP000062043"/>
    </source>
</evidence>
<gene>
    <name evidence="2" type="ORF">X802_02250</name>
</gene>
<keyword evidence="3" id="KW-1185">Reference proteome</keyword>
<dbReference type="EMBL" id="CP007140">
    <property type="protein sequence ID" value="AJC71130.1"/>
    <property type="molecule type" value="Genomic_DNA"/>
</dbReference>
<dbReference type="KEGG" id="tgy:X802_02250"/>
<evidence type="ECO:0000313" key="2">
    <source>
        <dbReference type="EMBL" id="AJC71130.1"/>
    </source>
</evidence>
<name>A0A0X1KIQ7_9EURY</name>
<sequence>MAIKTIASLLIQVRTESSHSIYLQEPGYFNIVSSREAVRERNVLLVTRPGKEAPFGWKALFVSTLPGFLDPRELPKLLHTLIDELRKNPGTAVVIECPEYLALHNGFRGFFKFLNALRDHAMLMESRIYLITEPSVWNEREFAFLRRMED</sequence>
<dbReference type="OrthoDB" id="86920at2157"/>
<dbReference type="STRING" id="1432656.X802_02250"/>
<reference evidence="2 3" key="1">
    <citation type="submission" date="2014-01" db="EMBL/GenBank/DDBJ databases">
        <title>Genome sequencing of Thermococcus guaymasensis.</title>
        <authorList>
            <person name="Zhang X."/>
            <person name="Alvare G."/>
            <person name="Fristensky B."/>
            <person name="Chen L."/>
            <person name="Suen T."/>
            <person name="Chen Q."/>
            <person name="Ma K."/>
        </authorList>
    </citation>
    <scope>NUCLEOTIDE SEQUENCE [LARGE SCALE GENOMIC DNA]</scope>
    <source>
        <strain evidence="2 3">DSM 11113</strain>
    </source>
</reference>
<dbReference type="InterPro" id="IPR008553">
    <property type="entry name" value="DUF835"/>
</dbReference>